<evidence type="ECO:0000313" key="1">
    <source>
        <dbReference type="EMBL" id="AKV65683.1"/>
    </source>
</evidence>
<name>A0A0K1RV96_9CHRO</name>
<dbReference type="Proteomes" id="UP000068167">
    <property type="component" value="Chromosome"/>
</dbReference>
<keyword evidence="2" id="KW-1185">Reference proteome</keyword>
<dbReference type="PATRIC" id="fig|1638788.3.peg.458"/>
<accession>A0A0K1RV96</accession>
<gene>
    <name evidence="1" type="ORF">VL20_456</name>
</gene>
<dbReference type="AlphaFoldDB" id="A0A0K1RV96"/>
<dbReference type="KEGG" id="mpk:VL20_456"/>
<protein>
    <submittedName>
        <fullName evidence="1">Inosine-5'-monophosphate dehydrogenase catalytic domain</fullName>
    </submittedName>
</protein>
<evidence type="ECO:0000313" key="2">
    <source>
        <dbReference type="Proteomes" id="UP000068167"/>
    </source>
</evidence>
<proteinExistence type="predicted"/>
<organism evidence="1 2">
    <name type="scientific">Microcystis panniformis FACHB-1757</name>
    <dbReference type="NCBI Taxonomy" id="1638788"/>
    <lineage>
        <taxon>Bacteria</taxon>
        <taxon>Bacillati</taxon>
        <taxon>Cyanobacteriota</taxon>
        <taxon>Cyanophyceae</taxon>
        <taxon>Oscillatoriophycideae</taxon>
        <taxon>Chroococcales</taxon>
        <taxon>Microcystaceae</taxon>
        <taxon>Microcystis</taxon>
    </lineage>
</organism>
<dbReference type="EMBL" id="CP011339">
    <property type="protein sequence ID" value="AKV65683.1"/>
    <property type="molecule type" value="Genomic_DNA"/>
</dbReference>
<sequence>MGTLGAKNLKEMQQVEVVIAPSLLTEGKVYQKAQQLGMGK</sequence>
<reference evidence="1 2" key="1">
    <citation type="journal article" date="2016" name="Stand. Genomic Sci.">
        <title>Complete genome sequence and genomic characterization of Microcystis panniformis FACHB 1757 by third-generation sequencing.</title>
        <authorList>
            <person name="Zhang J.Y."/>
            <person name="Guan R."/>
            <person name="Zhang H.J."/>
            <person name="Li H."/>
            <person name="Xiao P."/>
            <person name="Yu G.L."/>
            <person name="Du L."/>
            <person name="Cao D.M."/>
            <person name="Zhu B.C."/>
            <person name="Li R.H."/>
            <person name="Lu Z.H."/>
        </authorList>
    </citation>
    <scope>NUCLEOTIDE SEQUENCE [LARGE SCALE GENOMIC DNA]</scope>
    <source>
        <strain evidence="1 2">FACHB-1757</strain>
    </source>
</reference>